<evidence type="ECO:0000313" key="1">
    <source>
        <dbReference type="EMBL" id="CAH2046628.1"/>
    </source>
</evidence>
<name>A0ABN8I655_9NEOP</name>
<evidence type="ECO:0000313" key="2">
    <source>
        <dbReference type="Proteomes" id="UP000837857"/>
    </source>
</evidence>
<organism evidence="1 2">
    <name type="scientific">Iphiclides podalirius</name>
    <name type="common">scarce swallowtail</name>
    <dbReference type="NCBI Taxonomy" id="110791"/>
    <lineage>
        <taxon>Eukaryota</taxon>
        <taxon>Metazoa</taxon>
        <taxon>Ecdysozoa</taxon>
        <taxon>Arthropoda</taxon>
        <taxon>Hexapoda</taxon>
        <taxon>Insecta</taxon>
        <taxon>Pterygota</taxon>
        <taxon>Neoptera</taxon>
        <taxon>Endopterygota</taxon>
        <taxon>Lepidoptera</taxon>
        <taxon>Glossata</taxon>
        <taxon>Ditrysia</taxon>
        <taxon>Papilionoidea</taxon>
        <taxon>Papilionidae</taxon>
        <taxon>Papilioninae</taxon>
        <taxon>Iphiclides</taxon>
    </lineage>
</organism>
<accession>A0ABN8I655</accession>
<proteinExistence type="predicted"/>
<sequence>MSKHELDSDGFRIVTSKRSAKNKQTRVPSKRTQFVKEENYIDVEASYHRILSAAENLKGSLFLSEAIKAE</sequence>
<reference evidence="1" key="1">
    <citation type="submission" date="2022-03" db="EMBL/GenBank/DDBJ databases">
        <authorList>
            <person name="Martin H S."/>
        </authorList>
    </citation>
    <scope>NUCLEOTIDE SEQUENCE</scope>
</reference>
<dbReference type="Proteomes" id="UP000837857">
    <property type="component" value="Chromosome 17"/>
</dbReference>
<gene>
    <name evidence="1" type="ORF">IPOD504_LOCUS5420</name>
</gene>
<feature type="non-terminal residue" evidence="1">
    <location>
        <position position="1"/>
    </location>
</feature>
<dbReference type="EMBL" id="OW152829">
    <property type="protein sequence ID" value="CAH2046628.1"/>
    <property type="molecule type" value="Genomic_DNA"/>
</dbReference>
<protein>
    <submittedName>
        <fullName evidence="1">Uncharacterized protein</fullName>
    </submittedName>
</protein>
<keyword evidence="2" id="KW-1185">Reference proteome</keyword>